<protein>
    <submittedName>
        <fullName evidence="2">Uncharacterized protein</fullName>
    </submittedName>
</protein>
<sequence>MSFKALDSNPSDSSKLLSLYCLRCLLGMGGPNSRVRMEVMKKDKISLDCHVSTSVRLTVRSSGASDGCGKGDEVLVVTPFVPSAAHDNAVSRDARDPNSTGLRWLEPDRESNQRGKKGATWLQRSFRPKGFLTDQSGYVSLKAPLFREMSDCVAFSVLQDPDGGKEPHGAAWLPAALTPTQRKR</sequence>
<dbReference type="AlphaFoldDB" id="A0A4Z2HUQ9"/>
<evidence type="ECO:0000256" key="1">
    <source>
        <dbReference type="SAM" id="MobiDB-lite"/>
    </source>
</evidence>
<feature type="region of interest" description="Disordered" evidence="1">
    <location>
        <begin position="162"/>
        <end position="184"/>
    </location>
</feature>
<reference evidence="2 3" key="1">
    <citation type="submission" date="2019-03" db="EMBL/GenBank/DDBJ databases">
        <title>First draft genome of Liparis tanakae, snailfish: a comprehensive survey of snailfish specific genes.</title>
        <authorList>
            <person name="Kim W."/>
            <person name="Song I."/>
            <person name="Jeong J.-H."/>
            <person name="Kim D."/>
            <person name="Kim S."/>
            <person name="Ryu S."/>
            <person name="Song J.Y."/>
            <person name="Lee S.K."/>
        </authorList>
    </citation>
    <scope>NUCLEOTIDE SEQUENCE [LARGE SCALE GENOMIC DNA]</scope>
    <source>
        <tissue evidence="2">Muscle</tissue>
    </source>
</reference>
<organism evidence="2 3">
    <name type="scientific">Liparis tanakae</name>
    <name type="common">Tanaka's snailfish</name>
    <dbReference type="NCBI Taxonomy" id="230148"/>
    <lineage>
        <taxon>Eukaryota</taxon>
        <taxon>Metazoa</taxon>
        <taxon>Chordata</taxon>
        <taxon>Craniata</taxon>
        <taxon>Vertebrata</taxon>
        <taxon>Euteleostomi</taxon>
        <taxon>Actinopterygii</taxon>
        <taxon>Neopterygii</taxon>
        <taxon>Teleostei</taxon>
        <taxon>Neoteleostei</taxon>
        <taxon>Acanthomorphata</taxon>
        <taxon>Eupercaria</taxon>
        <taxon>Perciformes</taxon>
        <taxon>Cottioidei</taxon>
        <taxon>Cottales</taxon>
        <taxon>Liparidae</taxon>
        <taxon>Liparis</taxon>
    </lineage>
</organism>
<proteinExistence type="predicted"/>
<evidence type="ECO:0000313" key="3">
    <source>
        <dbReference type="Proteomes" id="UP000314294"/>
    </source>
</evidence>
<keyword evidence="3" id="KW-1185">Reference proteome</keyword>
<feature type="region of interest" description="Disordered" evidence="1">
    <location>
        <begin position="87"/>
        <end position="118"/>
    </location>
</feature>
<dbReference type="EMBL" id="SRLO01000176">
    <property type="protein sequence ID" value="TNN69360.1"/>
    <property type="molecule type" value="Genomic_DNA"/>
</dbReference>
<name>A0A4Z2HUQ9_9TELE</name>
<gene>
    <name evidence="2" type="ORF">EYF80_020361</name>
</gene>
<accession>A0A4Z2HUQ9</accession>
<dbReference type="Proteomes" id="UP000314294">
    <property type="component" value="Unassembled WGS sequence"/>
</dbReference>
<evidence type="ECO:0000313" key="2">
    <source>
        <dbReference type="EMBL" id="TNN69360.1"/>
    </source>
</evidence>
<comment type="caution">
    <text evidence="2">The sequence shown here is derived from an EMBL/GenBank/DDBJ whole genome shotgun (WGS) entry which is preliminary data.</text>
</comment>